<dbReference type="Proteomes" id="UP000235836">
    <property type="component" value="Unassembled WGS sequence"/>
</dbReference>
<sequence>MTEQTPEQTPPQDLVASTFKNLRATAKRRGGTLPNLNRQGAGVIPRRSTGKGNTAPEGLKVPGLDLTPEATKTRPLFGRPTGADGRALRRGYEVKGFGALVKNEIAQRDWTESIAHGWVMGNWESLVGEKIAQHTEVTMIKNGEVFISCDQTAWATNLKYMQSTVLSKIAEKIGPGVITKLHIYPPKTKNWRYGPLHVKGRGPRDTYG</sequence>
<organism evidence="2 3">
    <name type="scientific">Corynebacterium tuscaniense</name>
    <dbReference type="NCBI Taxonomy" id="302449"/>
    <lineage>
        <taxon>Bacteria</taxon>
        <taxon>Bacillati</taxon>
        <taxon>Actinomycetota</taxon>
        <taxon>Actinomycetes</taxon>
        <taxon>Mycobacteriales</taxon>
        <taxon>Corynebacteriaceae</taxon>
        <taxon>Corynebacterium</taxon>
    </lineage>
</organism>
<reference evidence="2 3" key="1">
    <citation type="submission" date="2017-09" db="EMBL/GenBank/DDBJ databases">
        <title>Bacterial strain isolated from the female urinary microbiota.</title>
        <authorList>
            <person name="Thomas-White K."/>
            <person name="Kumar N."/>
            <person name="Forster S."/>
            <person name="Putonti C."/>
            <person name="Lawley T."/>
            <person name="Wolfe A.J."/>
        </authorList>
    </citation>
    <scope>NUCLEOTIDE SEQUENCE [LARGE SCALE GENOMIC DNA]</scope>
    <source>
        <strain evidence="2 3">UMB0792</strain>
    </source>
</reference>
<keyword evidence="3" id="KW-1185">Reference proteome</keyword>
<dbReference type="AlphaFoldDB" id="A0A2N6T661"/>
<name>A0A2N6T661_9CORY</name>
<dbReference type="InterPro" id="IPR007922">
    <property type="entry name" value="DciA-like"/>
</dbReference>
<dbReference type="PANTHER" id="PTHR36456">
    <property type="entry name" value="UPF0232 PROTEIN SCO3875"/>
    <property type="match status" value="1"/>
</dbReference>
<evidence type="ECO:0000313" key="3">
    <source>
        <dbReference type="Proteomes" id="UP000235836"/>
    </source>
</evidence>
<dbReference type="Pfam" id="PF05258">
    <property type="entry name" value="DciA"/>
    <property type="match status" value="1"/>
</dbReference>
<proteinExistence type="predicted"/>
<dbReference type="EMBL" id="PNHG01000004">
    <property type="protein sequence ID" value="PMC64803.1"/>
    <property type="molecule type" value="Genomic_DNA"/>
</dbReference>
<evidence type="ECO:0000313" key="2">
    <source>
        <dbReference type="EMBL" id="PMC64803.1"/>
    </source>
</evidence>
<gene>
    <name evidence="2" type="ORF">CJ203_03870</name>
</gene>
<dbReference type="RefSeq" id="WP_034665065.1">
    <property type="nucleotide sequence ID" value="NZ_JBHRZL010000010.1"/>
</dbReference>
<dbReference type="PANTHER" id="PTHR36456:SF1">
    <property type="entry name" value="UPF0232 PROTEIN SCO3875"/>
    <property type="match status" value="1"/>
</dbReference>
<evidence type="ECO:0000256" key="1">
    <source>
        <dbReference type="SAM" id="MobiDB-lite"/>
    </source>
</evidence>
<feature type="region of interest" description="Disordered" evidence="1">
    <location>
        <begin position="26"/>
        <end position="82"/>
    </location>
</feature>
<accession>A0A2N6T661</accession>
<comment type="caution">
    <text evidence="2">The sequence shown here is derived from an EMBL/GenBank/DDBJ whole genome shotgun (WGS) entry which is preliminary data.</text>
</comment>
<protein>
    <submittedName>
        <fullName evidence="2">DUF721 domain-containing protein</fullName>
    </submittedName>
</protein>